<evidence type="ECO:0000313" key="1">
    <source>
        <dbReference type="EMBL" id="JAH15807.1"/>
    </source>
</evidence>
<dbReference type="AlphaFoldDB" id="A0A0E9QH68"/>
<protein>
    <submittedName>
        <fullName evidence="1">Uncharacterized protein</fullName>
    </submittedName>
</protein>
<proteinExistence type="predicted"/>
<sequence>MAAGKLHRIHRIKFKANVKLKPAVGLLFFLPG</sequence>
<reference evidence="1" key="2">
    <citation type="journal article" date="2015" name="Fish Shellfish Immunol.">
        <title>Early steps in the European eel (Anguilla anguilla)-Vibrio vulnificus interaction in the gills: Role of the RtxA13 toxin.</title>
        <authorList>
            <person name="Callol A."/>
            <person name="Pajuelo D."/>
            <person name="Ebbesson L."/>
            <person name="Teles M."/>
            <person name="MacKenzie S."/>
            <person name="Amaro C."/>
        </authorList>
    </citation>
    <scope>NUCLEOTIDE SEQUENCE</scope>
</reference>
<organism evidence="1">
    <name type="scientific">Anguilla anguilla</name>
    <name type="common">European freshwater eel</name>
    <name type="synonym">Muraena anguilla</name>
    <dbReference type="NCBI Taxonomy" id="7936"/>
    <lineage>
        <taxon>Eukaryota</taxon>
        <taxon>Metazoa</taxon>
        <taxon>Chordata</taxon>
        <taxon>Craniata</taxon>
        <taxon>Vertebrata</taxon>
        <taxon>Euteleostomi</taxon>
        <taxon>Actinopterygii</taxon>
        <taxon>Neopterygii</taxon>
        <taxon>Teleostei</taxon>
        <taxon>Anguilliformes</taxon>
        <taxon>Anguillidae</taxon>
        <taxon>Anguilla</taxon>
    </lineage>
</organism>
<reference evidence="1" key="1">
    <citation type="submission" date="2014-11" db="EMBL/GenBank/DDBJ databases">
        <authorList>
            <person name="Amaro Gonzalez C."/>
        </authorList>
    </citation>
    <scope>NUCLEOTIDE SEQUENCE</scope>
</reference>
<dbReference type="EMBL" id="GBXM01092770">
    <property type="protein sequence ID" value="JAH15807.1"/>
    <property type="molecule type" value="Transcribed_RNA"/>
</dbReference>
<accession>A0A0E9QH68</accession>
<name>A0A0E9QH68_ANGAN</name>